<feature type="domain" description="Phage tail collar" evidence="1">
    <location>
        <begin position="6"/>
        <end position="62"/>
    </location>
</feature>
<dbReference type="Gene3D" id="3.90.1340.10">
    <property type="entry name" value="Phage tail collar domain"/>
    <property type="match status" value="1"/>
</dbReference>
<protein>
    <submittedName>
        <fullName evidence="2">Microcystin-dependent protein</fullName>
    </submittedName>
</protein>
<dbReference type="EMBL" id="FSRK01000002">
    <property type="protein sequence ID" value="SIO28737.1"/>
    <property type="molecule type" value="Genomic_DNA"/>
</dbReference>
<evidence type="ECO:0000313" key="2">
    <source>
        <dbReference type="EMBL" id="SIO28737.1"/>
    </source>
</evidence>
<evidence type="ECO:0000259" key="1">
    <source>
        <dbReference type="Pfam" id="PF07484"/>
    </source>
</evidence>
<gene>
    <name evidence="2" type="ORF">SAMN05444409_2459</name>
</gene>
<dbReference type="SUPFAM" id="SSF88874">
    <property type="entry name" value="Receptor-binding domain of short tail fibre protein gp12"/>
    <property type="match status" value="1"/>
</dbReference>
<dbReference type="AlphaFoldDB" id="A0A1N6I9N7"/>
<organism evidence="2 3">
    <name type="scientific">Epilithonimonas zeae</name>
    <dbReference type="NCBI Taxonomy" id="1416779"/>
    <lineage>
        <taxon>Bacteria</taxon>
        <taxon>Pseudomonadati</taxon>
        <taxon>Bacteroidota</taxon>
        <taxon>Flavobacteriia</taxon>
        <taxon>Flavobacteriales</taxon>
        <taxon>Weeksellaceae</taxon>
        <taxon>Chryseobacterium group</taxon>
        <taxon>Epilithonimonas</taxon>
    </lineage>
</organism>
<dbReference type="RefSeq" id="WP_083600773.1">
    <property type="nucleotide sequence ID" value="NZ_FSRK01000002.1"/>
</dbReference>
<dbReference type="Pfam" id="PF07484">
    <property type="entry name" value="Collar"/>
    <property type="match status" value="1"/>
</dbReference>
<accession>A0A1N6I9N7</accession>
<dbReference type="Proteomes" id="UP000185207">
    <property type="component" value="Unassembled WGS sequence"/>
</dbReference>
<dbReference type="STRING" id="1416779.SAMN05444409_2459"/>
<reference evidence="3" key="1">
    <citation type="submission" date="2016-11" db="EMBL/GenBank/DDBJ databases">
        <authorList>
            <person name="Varghese N."/>
            <person name="Submissions S."/>
        </authorList>
    </citation>
    <scope>NUCLEOTIDE SEQUENCE [LARGE SCALE GENOMIC DNA]</scope>
    <source>
        <strain evidence="3">DSM 27623</strain>
    </source>
</reference>
<dbReference type="InterPro" id="IPR011083">
    <property type="entry name" value="Phage_tail_collar_dom"/>
</dbReference>
<dbReference type="OrthoDB" id="9810174at2"/>
<sequence length="177" mass="18642">MEEYIGIIKLFAGNFAPRGFLLCNGQILNIQQYTALFSILGTNYGGNGQTTFALPDLRQKFPIGTNNTTGIGVIGGNKTVTIGAQNLPNLSLNLKVSNTDSTASVPASDSFLSIPGTVSGRDFIPSLGFSDAATPNLVTMNPQSVTLNSTNTPIDITPPSVALNYIICVEGIYPSRP</sequence>
<name>A0A1N6I9N7_9FLAO</name>
<evidence type="ECO:0000313" key="3">
    <source>
        <dbReference type="Proteomes" id="UP000185207"/>
    </source>
</evidence>
<keyword evidence="3" id="KW-1185">Reference proteome</keyword>
<proteinExistence type="predicted"/>
<dbReference type="InterPro" id="IPR037053">
    <property type="entry name" value="Phage_tail_collar_dom_sf"/>
</dbReference>